<dbReference type="PANTHER" id="PTHR31434:SF2">
    <property type="entry name" value="S PHASE CYCLIN A-ASSOCIATED PROTEIN IN THE ENDOPLASMIC RETICULUM"/>
    <property type="match status" value="1"/>
</dbReference>
<evidence type="ECO:0000313" key="5">
    <source>
        <dbReference type="Proteomes" id="UP000298663"/>
    </source>
</evidence>
<dbReference type="Pfam" id="PF16501">
    <property type="entry name" value="SCAPER_N"/>
    <property type="match status" value="1"/>
</dbReference>
<feature type="region of interest" description="Disordered" evidence="2">
    <location>
        <begin position="608"/>
        <end position="642"/>
    </location>
</feature>
<protein>
    <recommendedName>
        <fullName evidence="3">S phase cyclin A-associated protein in the endoplasmic reticulum N-terminal domain-containing protein</fullName>
    </recommendedName>
</protein>
<feature type="domain" description="S phase cyclin A-associated protein in the endoplasmic reticulum N-terminal" evidence="3">
    <location>
        <begin position="4"/>
        <end position="87"/>
    </location>
</feature>
<proteinExistence type="predicted"/>
<evidence type="ECO:0000313" key="4">
    <source>
        <dbReference type="EMBL" id="TKR93912.1"/>
    </source>
</evidence>
<feature type="compositionally biased region" description="Polar residues" evidence="2">
    <location>
        <begin position="200"/>
        <end position="212"/>
    </location>
</feature>
<evidence type="ECO:0000259" key="3">
    <source>
        <dbReference type="Pfam" id="PF16501"/>
    </source>
</evidence>
<feature type="region of interest" description="Disordered" evidence="2">
    <location>
        <begin position="146"/>
        <end position="212"/>
    </location>
</feature>
<sequence length="1273" mass="144903">MKRKTRRRAQKQARQWTYYVEALKRSLDSLYEICRNEKNVSACREVMLYLTKGNRDFEALIESFVVENDFENGTKPQYAAWEIRQTAGVIEARGSETESSCSMISTDSLIDIMPYSPVLISDTIKKVTESLEKCDPDGGNEWQLVQSRRSRRYSSDSMGSYTTQVGDAEPEQKELDVYERLASSRSSRSCKKGAGASPLSHPNSELSNSRKTYTTGRLLFPKSAMDLPQTRSSMAKIAYSRRILWEQHRSILAEKMRKRHRQEHSRVNLQRPSSSQSNHETKMSSSNRQSSPLRAKSTISLELESIHEANEDEPLPTTRSEPAKEILASLDDDEEWRALTVEEESLAQEEMSLKKEIEEEESTSVDAELRRQVEAEAARVEALEKENAEPSRKRSTQVEKMSWKEALEKCTAKLQRHGISKWNDAVSKKIANFRPPGAVVQMHEKLMLPSRKRCGNNNTSNVEEKLQRAETMRQQLLEAKSFRLKELLKKVEQVKEKQTELVEKKRLLLEDLTLKMEKAEQNRQKTLNEIIRKAHDGDQKILEANFIKNMEENSVRMLMELREGEVEARKQQLEEERLKKSEQNAAVRFAAEKRREKQNEERSKQLQLLAERKRERQAQVDAQRQEAERTRQEQLREKHEKHQKRLATLKANQISDSQKLLNEITRKQEECAKRHEESLEVVKKRAIDSAQGCHSNRSSAVSTYSDEHSESSDTFALQFANPPSMERREGSLVMCKTCGSEMFTDLDTVAHAIFSDICPNSISNFGNASRIELECFQVDSVPETPRVIPIEPASQSIKKKRSKLRAKLSELYDAISSSFTKQNESSVPRRKGPRILSTKSMNLLAGFAKSVEENADSRLFSDTDLQSLLKAANEISIALVKAAKENPSQKQVAADLWHGGIVLQLVKLLLHFRFSPQVSFCSKAFEVVHSVISHIPLLACSLLYSPTYIRFMDCVSGVVKELSETPSKCSDELSELHTSLANLVSFNAILRSNSQHILISSSPTVSLDSIKEANANCVRYFSTLGFYAYLANYAQSVISSSTDFNRTEILFSLDSLIFFNCFHPDSPQFEFAIDSDSTKTLVFLLFQELISVIYRFIPQIPDSSSTSTVIPKSTSEEPDFHAFLQPLFASFIAIDKCLGKEKLSNLLKLEQPATAVQLLHILKMVAQNCLKPLTSQSKRSAEKLERSSSLSNFKLCMESLCRFITLGPEFQKLCSLGHENSLLYILATLDLPFYSNFALQRITAPPILALLCNNDENMQIFNKEISTDFWSIF</sequence>
<dbReference type="EMBL" id="AZBU02000002">
    <property type="protein sequence ID" value="TKR93912.1"/>
    <property type="molecule type" value="Genomic_DNA"/>
</dbReference>
<reference evidence="4 5" key="1">
    <citation type="journal article" date="2015" name="Genome Biol.">
        <title>Comparative genomics of Steinernema reveals deeply conserved gene regulatory networks.</title>
        <authorList>
            <person name="Dillman A.R."/>
            <person name="Macchietto M."/>
            <person name="Porter C.F."/>
            <person name="Rogers A."/>
            <person name="Williams B."/>
            <person name="Antoshechkin I."/>
            <person name="Lee M.M."/>
            <person name="Goodwin Z."/>
            <person name="Lu X."/>
            <person name="Lewis E.E."/>
            <person name="Goodrich-Blair H."/>
            <person name="Stock S.P."/>
            <person name="Adams B.J."/>
            <person name="Sternberg P.W."/>
            <person name="Mortazavi A."/>
        </authorList>
    </citation>
    <scope>NUCLEOTIDE SEQUENCE [LARGE SCALE GENOMIC DNA]</scope>
    <source>
        <strain evidence="4 5">ALL</strain>
    </source>
</reference>
<dbReference type="PANTHER" id="PTHR31434">
    <property type="entry name" value="S PHASE CYCLIN A-ASSOCIATED PROTEIN IN THE ENDOPLASMIC RETICULUM"/>
    <property type="match status" value="1"/>
</dbReference>
<reference evidence="4 5" key="2">
    <citation type="journal article" date="2019" name="G3 (Bethesda)">
        <title>Hybrid Assembly of the Genome of the Entomopathogenic Nematode Steinernema carpocapsae Identifies the X-Chromosome.</title>
        <authorList>
            <person name="Serra L."/>
            <person name="Macchietto M."/>
            <person name="Macias-Munoz A."/>
            <person name="McGill C.J."/>
            <person name="Rodriguez I.M."/>
            <person name="Rodriguez B."/>
            <person name="Murad R."/>
            <person name="Mortazavi A."/>
        </authorList>
    </citation>
    <scope>NUCLEOTIDE SEQUENCE [LARGE SCALE GENOMIC DNA]</scope>
    <source>
        <strain evidence="4 5">ALL</strain>
    </source>
</reference>
<dbReference type="Gene3D" id="6.10.280.30">
    <property type="match status" value="1"/>
</dbReference>
<feature type="region of interest" description="Disordered" evidence="2">
    <location>
        <begin position="347"/>
        <end position="368"/>
    </location>
</feature>
<evidence type="ECO:0000256" key="1">
    <source>
        <dbReference type="SAM" id="Coils"/>
    </source>
</evidence>
<feature type="compositionally biased region" description="Polar residues" evidence="2">
    <location>
        <begin position="267"/>
        <end position="295"/>
    </location>
</feature>
<dbReference type="AlphaFoldDB" id="A0A4U5PC31"/>
<dbReference type="OrthoDB" id="71500at2759"/>
<dbReference type="Proteomes" id="UP000298663">
    <property type="component" value="Unassembled WGS sequence"/>
</dbReference>
<dbReference type="STRING" id="34508.A0A4U5PC31"/>
<feature type="coiled-coil region" evidence="1">
    <location>
        <begin position="459"/>
        <end position="529"/>
    </location>
</feature>
<evidence type="ECO:0000256" key="2">
    <source>
        <dbReference type="SAM" id="MobiDB-lite"/>
    </source>
</evidence>
<feature type="compositionally biased region" description="Basic and acidic residues" evidence="2">
    <location>
        <begin position="170"/>
        <end position="179"/>
    </location>
</feature>
<gene>
    <name evidence="4" type="ORF">L596_008280</name>
</gene>
<feature type="region of interest" description="Disordered" evidence="2">
    <location>
        <begin position="381"/>
        <end position="400"/>
    </location>
</feature>
<dbReference type="InterPro" id="IPR032446">
    <property type="entry name" value="SCAPER_N"/>
</dbReference>
<keyword evidence="1" id="KW-0175">Coiled coil</keyword>
<name>A0A4U5PC31_STECR</name>
<feature type="compositionally biased region" description="Basic and acidic residues" evidence="2">
    <location>
        <begin position="381"/>
        <end position="392"/>
    </location>
</feature>
<feature type="region of interest" description="Disordered" evidence="2">
    <location>
        <begin position="256"/>
        <end position="295"/>
    </location>
</feature>
<feature type="compositionally biased region" description="Basic and acidic residues" evidence="2">
    <location>
        <begin position="608"/>
        <end position="640"/>
    </location>
</feature>
<accession>A0A4U5PC31</accession>
<keyword evidence="5" id="KW-1185">Reference proteome</keyword>
<organism evidence="4 5">
    <name type="scientific">Steinernema carpocapsae</name>
    <name type="common">Entomopathogenic nematode</name>
    <dbReference type="NCBI Taxonomy" id="34508"/>
    <lineage>
        <taxon>Eukaryota</taxon>
        <taxon>Metazoa</taxon>
        <taxon>Ecdysozoa</taxon>
        <taxon>Nematoda</taxon>
        <taxon>Chromadorea</taxon>
        <taxon>Rhabditida</taxon>
        <taxon>Tylenchina</taxon>
        <taxon>Panagrolaimomorpha</taxon>
        <taxon>Strongyloidoidea</taxon>
        <taxon>Steinernematidae</taxon>
        <taxon>Steinernema</taxon>
    </lineage>
</organism>
<comment type="caution">
    <text evidence="4">The sequence shown here is derived from an EMBL/GenBank/DDBJ whole genome shotgun (WGS) entry which is preliminary data.</text>
</comment>